<dbReference type="Proteomes" id="UP000480222">
    <property type="component" value="Unassembled WGS sequence"/>
</dbReference>
<dbReference type="AlphaFoldDB" id="A0A6J4WDM3"/>
<dbReference type="KEGG" id="cdip:ERS451417_00277"/>
<name>A0A6J4WDM3_CORDP</name>
<gene>
    <name evidence="1" type="ORF">CIP107547_00460</name>
</gene>
<reference evidence="1 2" key="1">
    <citation type="submission" date="2020-02" db="EMBL/GenBank/DDBJ databases">
        <authorList>
            <person name="Brisse S."/>
        </authorList>
    </citation>
    <scope>NUCLEOTIDE SEQUENCE [LARGE SCALE GENOMIC DNA]</scope>
    <source>
        <strain evidence="1">CIP107547</strain>
    </source>
</reference>
<evidence type="ECO:0000313" key="2">
    <source>
        <dbReference type="Proteomes" id="UP000480222"/>
    </source>
</evidence>
<sequence>MDVNKLYLISSVIMAIAGIVVLFSRNFLAASAMLIASGLAADIYRLRNNMSGNQR</sequence>
<evidence type="ECO:0000313" key="1">
    <source>
        <dbReference type="EMBL" id="CAB0585300.1"/>
    </source>
</evidence>
<dbReference type="EMBL" id="CADDAV010000007">
    <property type="protein sequence ID" value="CAB0585300.1"/>
    <property type="molecule type" value="Genomic_DNA"/>
</dbReference>
<organism evidence="1 2">
    <name type="scientific">Corynebacterium diphtheriae</name>
    <dbReference type="NCBI Taxonomy" id="1717"/>
    <lineage>
        <taxon>Bacteria</taxon>
        <taxon>Bacillati</taxon>
        <taxon>Actinomycetota</taxon>
        <taxon>Actinomycetes</taxon>
        <taxon>Mycobacteriales</taxon>
        <taxon>Corynebacteriaceae</taxon>
        <taxon>Corynebacterium</taxon>
    </lineage>
</organism>
<protein>
    <submittedName>
        <fullName evidence="1">Uncharacterized protein</fullName>
    </submittedName>
</protein>
<comment type="caution">
    <text evidence="1">The sequence shown here is derived from an EMBL/GenBank/DDBJ whole genome shotgun (WGS) entry which is preliminary data.</text>
</comment>
<proteinExistence type="predicted"/>
<accession>A0A6J4WDM3</accession>